<dbReference type="OrthoDB" id="9813051at2"/>
<keyword evidence="1" id="KW-1133">Transmembrane helix</keyword>
<gene>
    <name evidence="2" type="ORF">E4100_06145</name>
</gene>
<organism evidence="2 3">
    <name type="scientific">Soehngenia longivitae</name>
    <dbReference type="NCBI Taxonomy" id="2562294"/>
    <lineage>
        <taxon>Bacteria</taxon>
        <taxon>Bacillati</taxon>
        <taxon>Bacillota</taxon>
        <taxon>Tissierellia</taxon>
        <taxon>Tissierellales</taxon>
        <taxon>Tissierellaceae</taxon>
        <taxon>Soehngenia</taxon>
    </lineage>
</organism>
<dbReference type="InterPro" id="IPR010178">
    <property type="entry name" value="Lit"/>
</dbReference>
<feature type="transmembrane region" description="Helical" evidence="1">
    <location>
        <begin position="206"/>
        <end position="233"/>
    </location>
</feature>
<sequence length="249" mass="29417">MMTFKKFIIIGRCLKKNKGDLLLKKFDYFLLILLIINVSVFSLIMAIERSAYDLDYYMDSYEKNDVFEVTNKSYEELEKISKEIIGVLKGNSDVSDLNPYFSSKEISHMRDVQNLFSFAKILKFISAVSGLIIIFSYLRKDKSKIMGKWLGIGLSFNYLLLIIIAILVRTNFNKYFIIFHELFFNNELWLLDPNTDLLIQIMPEAFFIDIITIILLRFVFYIFFGQLVGYIFYKKGKYNIPHYVNPKKY</sequence>
<proteinExistence type="predicted"/>
<dbReference type="AlphaFoldDB" id="A0A4Z0D5I2"/>
<name>A0A4Z0D5I2_9FIRM</name>
<accession>A0A4Z0D5I2</accession>
<keyword evidence="1" id="KW-0472">Membrane</keyword>
<reference evidence="2 3" key="1">
    <citation type="submission" date="2019-03" db="EMBL/GenBank/DDBJ databases">
        <title>Draft genome sequence data and analysis of a Fermenting Bacterium, Soehngenia longevitae strain 1933PT, isolated from petroleum reservoir in Azerbaijan.</title>
        <authorList>
            <person name="Grouzdev D.S."/>
            <person name="Bidzhieva S.K."/>
            <person name="Sokolova D.S."/>
            <person name="Tourova T.P."/>
            <person name="Poltaraus A.B."/>
            <person name="Nazina T.N."/>
        </authorList>
    </citation>
    <scope>NUCLEOTIDE SEQUENCE [LARGE SCALE GENOMIC DNA]</scope>
    <source>
        <strain evidence="2 3">1933P</strain>
    </source>
</reference>
<feature type="transmembrane region" description="Helical" evidence="1">
    <location>
        <begin position="115"/>
        <end position="137"/>
    </location>
</feature>
<feature type="transmembrane region" description="Helical" evidence="1">
    <location>
        <begin position="149"/>
        <end position="168"/>
    </location>
</feature>
<feature type="transmembrane region" description="Helical" evidence="1">
    <location>
        <begin position="28"/>
        <end position="47"/>
    </location>
</feature>
<keyword evidence="3" id="KW-1185">Reference proteome</keyword>
<dbReference type="Pfam" id="PF07314">
    <property type="entry name" value="Lit"/>
    <property type="match status" value="1"/>
</dbReference>
<evidence type="ECO:0000313" key="2">
    <source>
        <dbReference type="EMBL" id="TFZ40079.1"/>
    </source>
</evidence>
<dbReference type="Proteomes" id="UP000298381">
    <property type="component" value="Unassembled WGS sequence"/>
</dbReference>
<evidence type="ECO:0000256" key="1">
    <source>
        <dbReference type="SAM" id="Phobius"/>
    </source>
</evidence>
<evidence type="ECO:0000313" key="3">
    <source>
        <dbReference type="Proteomes" id="UP000298381"/>
    </source>
</evidence>
<dbReference type="NCBIfam" id="TIGR01906">
    <property type="entry name" value="integ_TIGR01906"/>
    <property type="match status" value="1"/>
</dbReference>
<protein>
    <submittedName>
        <fullName evidence="2">TIGR01906 family membrane protein</fullName>
    </submittedName>
</protein>
<dbReference type="EMBL" id="SRIB01000007">
    <property type="protein sequence ID" value="TFZ40079.1"/>
    <property type="molecule type" value="Genomic_DNA"/>
</dbReference>
<comment type="caution">
    <text evidence="2">The sequence shown here is derived from an EMBL/GenBank/DDBJ whole genome shotgun (WGS) entry which is preliminary data.</text>
</comment>
<keyword evidence="1" id="KW-0812">Transmembrane</keyword>